<dbReference type="InterPro" id="IPR042491">
    <property type="entry name" value="Vps35_C"/>
</dbReference>
<reference evidence="1" key="1">
    <citation type="journal article" date="2017" name="Nature">
        <title>The sunflower genome provides insights into oil metabolism, flowering and Asterid evolution.</title>
        <authorList>
            <person name="Badouin H."/>
            <person name="Gouzy J."/>
            <person name="Grassa C.J."/>
            <person name="Murat F."/>
            <person name="Staton S.E."/>
            <person name="Cottret L."/>
            <person name="Lelandais-Briere C."/>
            <person name="Owens G.L."/>
            <person name="Carrere S."/>
            <person name="Mayjonade B."/>
            <person name="Legrand L."/>
            <person name="Gill N."/>
            <person name="Kane N.C."/>
            <person name="Bowers J.E."/>
            <person name="Hubner S."/>
            <person name="Bellec A."/>
            <person name="Berard A."/>
            <person name="Berges H."/>
            <person name="Blanchet N."/>
            <person name="Boniface M.C."/>
            <person name="Brunel D."/>
            <person name="Catrice O."/>
            <person name="Chaidir N."/>
            <person name="Claudel C."/>
            <person name="Donnadieu C."/>
            <person name="Faraut T."/>
            <person name="Fievet G."/>
            <person name="Helmstetter N."/>
            <person name="King M."/>
            <person name="Knapp S.J."/>
            <person name="Lai Z."/>
            <person name="Le Paslier M.C."/>
            <person name="Lippi Y."/>
            <person name="Lorenzon L."/>
            <person name="Mandel J.R."/>
            <person name="Marage G."/>
            <person name="Marchand G."/>
            <person name="Marquand E."/>
            <person name="Bret-Mestries E."/>
            <person name="Morien E."/>
            <person name="Nambeesan S."/>
            <person name="Nguyen T."/>
            <person name="Pegot-Espagnet P."/>
            <person name="Pouilly N."/>
            <person name="Raftis F."/>
            <person name="Sallet E."/>
            <person name="Schiex T."/>
            <person name="Thomas J."/>
            <person name="Vandecasteele C."/>
            <person name="Vares D."/>
            <person name="Vear F."/>
            <person name="Vautrin S."/>
            <person name="Crespi M."/>
            <person name="Mangin B."/>
            <person name="Burke J.M."/>
            <person name="Salse J."/>
            <person name="Munos S."/>
            <person name="Vincourt P."/>
            <person name="Rieseberg L.H."/>
            <person name="Langlade N.B."/>
        </authorList>
    </citation>
    <scope>NUCLEOTIDE SEQUENCE</scope>
    <source>
        <tissue evidence="1">Leaves</tissue>
    </source>
</reference>
<proteinExistence type="predicted"/>
<reference evidence="1" key="2">
    <citation type="submission" date="2020-06" db="EMBL/GenBank/DDBJ databases">
        <title>Helianthus annuus Genome sequencing and assembly Release 2.</title>
        <authorList>
            <person name="Gouzy J."/>
            <person name="Langlade N."/>
            <person name="Munos S."/>
        </authorList>
    </citation>
    <scope>NUCLEOTIDE SEQUENCE</scope>
    <source>
        <tissue evidence="1">Leaves</tissue>
    </source>
</reference>
<gene>
    <name evidence="1" type="ORF">HanXRQr2_Chr15g0698031</name>
</gene>
<accession>A0A9K3E0R1</accession>
<dbReference type="Gramene" id="mRNA:HanXRQr2_Chr15g0698031">
    <property type="protein sequence ID" value="mRNA:HanXRQr2_Chr15g0698031"/>
    <property type="gene ID" value="HanXRQr2_Chr15g0698031"/>
</dbReference>
<dbReference type="EMBL" id="MNCJ02000330">
    <property type="protein sequence ID" value="KAF5764954.1"/>
    <property type="molecule type" value="Genomic_DNA"/>
</dbReference>
<sequence>MVPVPKLALRLYLECAKAVNDCDLEPVAYEFFTILITCLITCS</sequence>
<evidence type="ECO:0000313" key="2">
    <source>
        <dbReference type="Proteomes" id="UP000215914"/>
    </source>
</evidence>
<comment type="caution">
    <text evidence="1">The sequence shown here is derived from an EMBL/GenBank/DDBJ whole genome shotgun (WGS) entry which is preliminary data.</text>
</comment>
<protein>
    <submittedName>
        <fullName evidence="1">Vacuolar protein sorting-associated protein</fullName>
    </submittedName>
</protein>
<name>A0A9K3E0R1_HELAN</name>
<dbReference type="Gene3D" id="1.25.40.660">
    <property type="entry name" value="Vacuolar protein sorting-associated protein 35, helical subcomplex Vps35-C"/>
    <property type="match status" value="1"/>
</dbReference>
<organism evidence="1 2">
    <name type="scientific">Helianthus annuus</name>
    <name type="common">Common sunflower</name>
    <dbReference type="NCBI Taxonomy" id="4232"/>
    <lineage>
        <taxon>Eukaryota</taxon>
        <taxon>Viridiplantae</taxon>
        <taxon>Streptophyta</taxon>
        <taxon>Embryophyta</taxon>
        <taxon>Tracheophyta</taxon>
        <taxon>Spermatophyta</taxon>
        <taxon>Magnoliopsida</taxon>
        <taxon>eudicotyledons</taxon>
        <taxon>Gunneridae</taxon>
        <taxon>Pentapetalae</taxon>
        <taxon>asterids</taxon>
        <taxon>campanulids</taxon>
        <taxon>Asterales</taxon>
        <taxon>Asteraceae</taxon>
        <taxon>Asteroideae</taxon>
        <taxon>Heliantheae alliance</taxon>
        <taxon>Heliantheae</taxon>
        <taxon>Helianthus</taxon>
    </lineage>
</organism>
<dbReference type="AlphaFoldDB" id="A0A9K3E0R1"/>
<keyword evidence="2" id="KW-1185">Reference proteome</keyword>
<evidence type="ECO:0000313" key="1">
    <source>
        <dbReference type="EMBL" id="KAF5764954.1"/>
    </source>
</evidence>
<dbReference type="Proteomes" id="UP000215914">
    <property type="component" value="Unassembled WGS sequence"/>
</dbReference>